<gene>
    <name evidence="2" type="ORF">GBAR_LOCUS5961</name>
</gene>
<organism evidence="2 3">
    <name type="scientific">Geodia barretti</name>
    <name type="common">Barrett's horny sponge</name>
    <dbReference type="NCBI Taxonomy" id="519541"/>
    <lineage>
        <taxon>Eukaryota</taxon>
        <taxon>Metazoa</taxon>
        <taxon>Porifera</taxon>
        <taxon>Demospongiae</taxon>
        <taxon>Heteroscleromorpha</taxon>
        <taxon>Tetractinellida</taxon>
        <taxon>Astrophorina</taxon>
        <taxon>Geodiidae</taxon>
        <taxon>Geodia</taxon>
    </lineage>
</organism>
<comment type="caution">
    <text evidence="2">The sequence shown here is derived from an EMBL/GenBank/DDBJ whole genome shotgun (WGS) entry which is preliminary data.</text>
</comment>
<evidence type="ECO:0000313" key="2">
    <source>
        <dbReference type="EMBL" id="CAI8008749.1"/>
    </source>
</evidence>
<proteinExistence type="predicted"/>
<accession>A0AA35RCN0</accession>
<dbReference type="AlphaFoldDB" id="A0AA35RCN0"/>
<feature type="compositionally biased region" description="Pro residues" evidence="1">
    <location>
        <begin position="73"/>
        <end position="85"/>
    </location>
</feature>
<feature type="non-terminal residue" evidence="2">
    <location>
        <position position="1"/>
    </location>
</feature>
<name>A0AA35RCN0_GEOBA</name>
<evidence type="ECO:0000256" key="1">
    <source>
        <dbReference type="SAM" id="MobiDB-lite"/>
    </source>
</evidence>
<dbReference type="Proteomes" id="UP001174909">
    <property type="component" value="Unassembled WGS sequence"/>
</dbReference>
<feature type="region of interest" description="Disordered" evidence="1">
    <location>
        <begin position="1"/>
        <end position="90"/>
    </location>
</feature>
<protein>
    <submittedName>
        <fullName evidence="2">Uncharacterized protein</fullName>
    </submittedName>
</protein>
<feature type="region of interest" description="Disordered" evidence="1">
    <location>
        <begin position="218"/>
        <end position="251"/>
    </location>
</feature>
<reference evidence="2" key="1">
    <citation type="submission" date="2023-03" db="EMBL/GenBank/DDBJ databases">
        <authorList>
            <person name="Steffen K."/>
            <person name="Cardenas P."/>
        </authorList>
    </citation>
    <scope>NUCLEOTIDE SEQUENCE</scope>
</reference>
<evidence type="ECO:0000313" key="3">
    <source>
        <dbReference type="Proteomes" id="UP001174909"/>
    </source>
</evidence>
<keyword evidence="3" id="KW-1185">Reference proteome</keyword>
<sequence length="835" mass="94173">MSERPPPPQQLDAATPAAEPGIASPGTKTDETGGKIVPAPPPQETRQQRLTPPSRASPVQQGQQEEPMDTDPPHPPATSQPPPPPKEMETAFTEEPKTVEPVLNGLQLKTHSKPLLKAFSYALAPGTDTINPVQRKVLVVDDEGVQGDHVAVHRLEPVSETHRDGLILEPAYLEGYEGSNYPVLIVSQSDGREILSLMEHKEEDVLCDIEAESAVDAVPHRQPPGHSLVVTDQPRAGGPRGAGGTHESKTSGFRKMKNELNKLMFSGDTPIPMSEDSGKFCLCMSVFQNYEVLGKPDQSQVKDALKKLHKHMHSLIYEDFPFYIVLAYRLHKKMTTMYSYEDCQNFMMTCINKIETVNTYTPIATTLTKFLGAGDFTIMFGDAKANSSVFRLLEEACIHLCKISFTSRQAQHTHKKPPSSQLHKRFIINTMLWVSLSLKVRSHRGSVTEGNLKMWKDQLTSRSHLLSMNIFQIECLKNGLLFGKALDLPRELRFNTVLMQEMLVPPAPSSTVTVRYFTHLSHFFTELHTSLSKEDFPIILTYLRSAYDQCVKPGHTPRYSLFTETGTLTGTLTEGLNFLNTIVDICTHRKIIDLESKSQTNAAQQKVKQSEIAVSQIKAELWKWLQLLLQLIDVTAHQANVHLKQFVVKGKEKGVVKHFQREIRNIVITNTKENFSRLPIQRFFPLYTAFMIWPSKFLEDYLNQYNVPKGVRISDGTWAEFFRGVSERFSGAHSHYFINDFLQSVAGKYEESKAKDFILDLLTLRVSGLLAIDPIAEEEEEIARGDKAQKDFKKFLHNFIRKNALKHSLLQEMAVIMDSITAERDEFQGLVLDVL</sequence>
<dbReference type="EMBL" id="CASHTH010000890">
    <property type="protein sequence ID" value="CAI8008749.1"/>
    <property type="molecule type" value="Genomic_DNA"/>
</dbReference>